<feature type="transmembrane region" description="Helical" evidence="12">
    <location>
        <begin position="153"/>
        <end position="175"/>
    </location>
</feature>
<dbReference type="PRINTS" id="PR00245">
    <property type="entry name" value="OLFACTORYR"/>
</dbReference>
<evidence type="ECO:0000256" key="7">
    <source>
        <dbReference type="ARBA" id="ARBA00023040"/>
    </source>
</evidence>
<sequence>MNITPPSEFYLFSLSDSPALRLPLFVLFLLVYLITVFGNVMMLSVIAIDSHLHSPMYQLLWNFSLMDFSFSSTTVPGMLATVLTQKNKISFSSCITQIFFFHGFGNSENLLLAVMAYDRYAAICHPLRYSTLMNKNTCSAMCSTCCLFASAHALLHAMVTTLLKFCLLVYIPHFFCDIPPLLEVSISDTTLNELLIFAEGSLVALVPSLLTVLSYIRITISILRIHSSSGRQKAFSTCASHLAVFFLFSASAVSMYFKPSSASSPQKGKFVTLMYTALTPMCNPYIYCLRNSDVKTAMKRWMYKKDKSWENSQ</sequence>
<dbReference type="InterPro" id="IPR017452">
    <property type="entry name" value="GPCR_Rhodpsn_7TM"/>
</dbReference>
<evidence type="ECO:0000259" key="13">
    <source>
        <dbReference type="PROSITE" id="PS50262"/>
    </source>
</evidence>
<evidence type="ECO:0000256" key="12">
    <source>
        <dbReference type="RuleBase" id="RU363047"/>
    </source>
</evidence>
<dbReference type="PRINTS" id="PR00237">
    <property type="entry name" value="GPCRRHODOPSN"/>
</dbReference>
<keyword evidence="4 11" id="KW-0812">Transmembrane</keyword>
<evidence type="ECO:0000256" key="11">
    <source>
        <dbReference type="RuleBase" id="RU000688"/>
    </source>
</evidence>
<comment type="subcellular location">
    <subcellularLocation>
        <location evidence="1 12">Cell membrane</location>
        <topology evidence="1 12">Multi-pass membrane protein</topology>
    </subcellularLocation>
</comment>
<feature type="transmembrane region" description="Helical" evidence="12">
    <location>
        <begin position="195"/>
        <end position="216"/>
    </location>
</feature>
<keyword evidence="9 11" id="KW-0675">Receptor</keyword>
<comment type="similarity">
    <text evidence="11">Belongs to the G-protein coupled receptor 1 family.</text>
</comment>
<dbReference type="CDD" id="cd13954">
    <property type="entry name" value="7tmA_OR"/>
    <property type="match status" value="1"/>
</dbReference>
<evidence type="ECO:0000256" key="2">
    <source>
        <dbReference type="ARBA" id="ARBA00022475"/>
    </source>
</evidence>
<dbReference type="EMBL" id="DYDO01000007">
    <property type="protein sequence ID" value="DBA20413.1"/>
    <property type="molecule type" value="Genomic_DNA"/>
</dbReference>
<protein>
    <recommendedName>
        <fullName evidence="12">Olfactory receptor</fullName>
    </recommendedName>
</protein>
<evidence type="ECO:0000313" key="14">
    <source>
        <dbReference type="EMBL" id="DBA20413.1"/>
    </source>
</evidence>
<feature type="transmembrane region" description="Helical" evidence="12">
    <location>
        <begin position="237"/>
        <end position="257"/>
    </location>
</feature>
<dbReference type="AlphaFoldDB" id="A0AAV3A1J4"/>
<gene>
    <name evidence="14" type="ORF">GDO54_017199</name>
</gene>
<dbReference type="PROSITE" id="PS00237">
    <property type="entry name" value="G_PROTEIN_RECEP_F1_1"/>
    <property type="match status" value="1"/>
</dbReference>
<accession>A0AAV3A1J4</accession>
<organism evidence="14 15">
    <name type="scientific">Pyxicephalus adspersus</name>
    <name type="common">African bullfrog</name>
    <dbReference type="NCBI Taxonomy" id="30357"/>
    <lineage>
        <taxon>Eukaryota</taxon>
        <taxon>Metazoa</taxon>
        <taxon>Chordata</taxon>
        <taxon>Craniata</taxon>
        <taxon>Vertebrata</taxon>
        <taxon>Euteleostomi</taxon>
        <taxon>Amphibia</taxon>
        <taxon>Batrachia</taxon>
        <taxon>Anura</taxon>
        <taxon>Neobatrachia</taxon>
        <taxon>Ranoidea</taxon>
        <taxon>Pyxicephalidae</taxon>
        <taxon>Pyxicephalinae</taxon>
        <taxon>Pyxicephalus</taxon>
    </lineage>
</organism>
<dbReference type="Pfam" id="PF13853">
    <property type="entry name" value="7tm_4"/>
    <property type="match status" value="1"/>
</dbReference>
<dbReference type="PANTHER" id="PTHR26452">
    <property type="entry name" value="OLFACTORY RECEPTOR"/>
    <property type="match status" value="1"/>
</dbReference>
<keyword evidence="10 11" id="KW-0807">Transducer</keyword>
<evidence type="ECO:0000256" key="10">
    <source>
        <dbReference type="ARBA" id="ARBA00023224"/>
    </source>
</evidence>
<name>A0AAV3A1J4_PYXAD</name>
<keyword evidence="7 11" id="KW-0297">G-protein coupled receptor</keyword>
<feature type="transmembrane region" description="Helical" evidence="12">
    <location>
        <begin position="20"/>
        <end position="48"/>
    </location>
</feature>
<evidence type="ECO:0000313" key="15">
    <source>
        <dbReference type="Proteomes" id="UP001181693"/>
    </source>
</evidence>
<keyword evidence="3 12" id="KW-0716">Sensory transduction</keyword>
<comment type="caution">
    <text evidence="14">The sequence shown here is derived from an EMBL/GenBank/DDBJ whole genome shotgun (WGS) entry which is preliminary data.</text>
</comment>
<evidence type="ECO:0000256" key="3">
    <source>
        <dbReference type="ARBA" id="ARBA00022606"/>
    </source>
</evidence>
<keyword evidence="15" id="KW-1185">Reference proteome</keyword>
<dbReference type="GO" id="GO:0005886">
    <property type="term" value="C:plasma membrane"/>
    <property type="evidence" value="ECO:0007669"/>
    <property type="project" value="UniProtKB-SubCell"/>
</dbReference>
<dbReference type="PROSITE" id="PS50262">
    <property type="entry name" value="G_PROTEIN_RECEP_F1_2"/>
    <property type="match status" value="1"/>
</dbReference>
<dbReference type="InterPro" id="IPR000725">
    <property type="entry name" value="Olfact_rcpt"/>
</dbReference>
<evidence type="ECO:0000256" key="4">
    <source>
        <dbReference type="ARBA" id="ARBA00022692"/>
    </source>
</evidence>
<evidence type="ECO:0000256" key="8">
    <source>
        <dbReference type="ARBA" id="ARBA00023136"/>
    </source>
</evidence>
<dbReference type="Gene3D" id="1.20.1070.10">
    <property type="entry name" value="Rhodopsin 7-helix transmembrane proteins"/>
    <property type="match status" value="1"/>
</dbReference>
<reference evidence="14" key="1">
    <citation type="thesis" date="2020" institute="ProQuest LLC" country="789 East Eisenhower Parkway, Ann Arbor, MI, USA">
        <title>Comparative Genomics and Chromosome Evolution.</title>
        <authorList>
            <person name="Mudd A.B."/>
        </authorList>
    </citation>
    <scope>NUCLEOTIDE SEQUENCE</scope>
    <source>
        <strain evidence="14">1538</strain>
        <tissue evidence="14">Blood</tissue>
    </source>
</reference>
<dbReference type="InterPro" id="IPR050516">
    <property type="entry name" value="Olfactory_GPCR"/>
</dbReference>
<dbReference type="SUPFAM" id="SSF81321">
    <property type="entry name" value="Family A G protein-coupled receptor-like"/>
    <property type="match status" value="1"/>
</dbReference>
<dbReference type="GO" id="GO:0004930">
    <property type="term" value="F:G protein-coupled receptor activity"/>
    <property type="evidence" value="ECO:0007669"/>
    <property type="project" value="UniProtKB-KW"/>
</dbReference>
<dbReference type="InterPro" id="IPR000276">
    <property type="entry name" value="GPCR_Rhodpsn"/>
</dbReference>
<evidence type="ECO:0000256" key="1">
    <source>
        <dbReference type="ARBA" id="ARBA00004651"/>
    </source>
</evidence>
<feature type="domain" description="G-protein coupled receptors family 1 profile" evidence="13">
    <location>
        <begin position="38"/>
        <end position="287"/>
    </location>
</feature>
<dbReference type="GO" id="GO:0004984">
    <property type="term" value="F:olfactory receptor activity"/>
    <property type="evidence" value="ECO:0007669"/>
    <property type="project" value="InterPro"/>
</dbReference>
<evidence type="ECO:0000256" key="5">
    <source>
        <dbReference type="ARBA" id="ARBA00022725"/>
    </source>
</evidence>
<keyword evidence="8 12" id="KW-0472">Membrane</keyword>
<proteinExistence type="inferred from homology"/>
<dbReference type="FunFam" id="1.20.1070.10:FF:000001">
    <property type="entry name" value="Olfactory receptor"/>
    <property type="match status" value="1"/>
</dbReference>
<dbReference type="Proteomes" id="UP001181693">
    <property type="component" value="Unassembled WGS sequence"/>
</dbReference>
<evidence type="ECO:0000256" key="6">
    <source>
        <dbReference type="ARBA" id="ARBA00022989"/>
    </source>
</evidence>
<keyword evidence="2 12" id="KW-1003">Cell membrane</keyword>
<feature type="transmembrane region" description="Helical" evidence="12">
    <location>
        <begin position="269"/>
        <end position="289"/>
    </location>
</feature>
<keyword evidence="5 12" id="KW-0552">Olfaction</keyword>
<keyword evidence="6 12" id="KW-1133">Transmembrane helix</keyword>
<evidence type="ECO:0000256" key="9">
    <source>
        <dbReference type="ARBA" id="ARBA00023170"/>
    </source>
</evidence>